<comment type="caution">
    <text evidence="7">Lacks conserved residue(s) required for the propagation of feature annotation.</text>
</comment>
<sequence length="247" mass="26825">MFCVNSAIFTLGLAILCVGFWGLAAKQSLMGEQIGYLGTDPMLVFVLVGLVTCALSFSGCVGFVRENTCLLKTFFVGIMILITAQSLVAIVVLCFQQQIQDSLRSTMLVAMSRYQDDADLRFILDEVQLAMECCGGQSYQDWSVNLYFNCSSPGVNSCGVPYSCCIDPLQNGTVPNSQCGFGALAMGEVAASSLVYLGGCIPQLVLWIGSRIWDIAAVYILLTAIEVVFLVFAQRVMREIEAVKSLY</sequence>
<feature type="transmembrane region" description="Helical" evidence="7">
    <location>
        <begin position="70"/>
        <end position="95"/>
    </location>
</feature>
<dbReference type="Gene3D" id="1.10.1450.10">
    <property type="entry name" value="Tetraspanin"/>
    <property type="match status" value="1"/>
</dbReference>
<feature type="transmembrane region" description="Helical" evidence="7">
    <location>
        <begin position="189"/>
        <end position="209"/>
    </location>
</feature>
<dbReference type="CDD" id="cd03167">
    <property type="entry name" value="oculospanin_like_LEL"/>
    <property type="match status" value="1"/>
</dbReference>
<comment type="similarity">
    <text evidence="2 7">Belongs to the tetraspanin (TM4SF) family.</text>
</comment>
<keyword evidence="9" id="KW-1185">Reference proteome</keyword>
<accession>A0ABN9CL42</accession>
<dbReference type="PIRSF" id="PIRSF002419">
    <property type="entry name" value="Tetraspanin"/>
    <property type="match status" value="1"/>
</dbReference>
<evidence type="ECO:0000256" key="3">
    <source>
        <dbReference type="ARBA" id="ARBA00022692"/>
    </source>
</evidence>
<dbReference type="Pfam" id="PF00335">
    <property type="entry name" value="Tetraspanin"/>
    <property type="match status" value="1"/>
</dbReference>
<feature type="transmembrane region" description="Helical" evidence="7">
    <location>
        <begin position="6"/>
        <end position="23"/>
    </location>
</feature>
<reference evidence="8" key="1">
    <citation type="submission" date="2023-05" db="EMBL/GenBank/DDBJ databases">
        <authorList>
            <person name="Stuckert A."/>
        </authorList>
    </citation>
    <scope>NUCLEOTIDE SEQUENCE</scope>
</reference>
<keyword evidence="6" id="KW-0325">Glycoprotein</keyword>
<organism evidence="8 9">
    <name type="scientific">Staurois parvus</name>
    <dbReference type="NCBI Taxonomy" id="386267"/>
    <lineage>
        <taxon>Eukaryota</taxon>
        <taxon>Metazoa</taxon>
        <taxon>Chordata</taxon>
        <taxon>Craniata</taxon>
        <taxon>Vertebrata</taxon>
        <taxon>Euteleostomi</taxon>
        <taxon>Amphibia</taxon>
        <taxon>Batrachia</taxon>
        <taxon>Anura</taxon>
        <taxon>Neobatrachia</taxon>
        <taxon>Ranoidea</taxon>
        <taxon>Ranidae</taxon>
        <taxon>Staurois</taxon>
    </lineage>
</organism>
<keyword evidence="5 7" id="KW-0472">Membrane</keyword>
<dbReference type="PANTHER" id="PTHR19282:SF550">
    <property type="entry name" value="TETRASPANIN-10"/>
    <property type="match status" value="1"/>
</dbReference>
<keyword evidence="3 7" id="KW-0812">Transmembrane</keyword>
<evidence type="ECO:0000313" key="8">
    <source>
        <dbReference type="EMBL" id="CAI9560875.1"/>
    </source>
</evidence>
<dbReference type="SUPFAM" id="SSF48652">
    <property type="entry name" value="Tetraspanin"/>
    <property type="match status" value="1"/>
</dbReference>
<evidence type="ECO:0000256" key="2">
    <source>
        <dbReference type="ARBA" id="ARBA00006840"/>
    </source>
</evidence>
<evidence type="ECO:0000256" key="5">
    <source>
        <dbReference type="ARBA" id="ARBA00023136"/>
    </source>
</evidence>
<dbReference type="InterPro" id="IPR000301">
    <property type="entry name" value="Tetraspanin_animals"/>
</dbReference>
<dbReference type="PRINTS" id="PR00259">
    <property type="entry name" value="TMFOUR"/>
</dbReference>
<dbReference type="InterPro" id="IPR008952">
    <property type="entry name" value="Tetraspanin_EC2_sf"/>
</dbReference>
<protein>
    <recommendedName>
        <fullName evidence="7">Tetraspanin</fullName>
    </recommendedName>
</protein>
<feature type="transmembrane region" description="Helical" evidence="7">
    <location>
        <begin position="43"/>
        <end position="64"/>
    </location>
</feature>
<dbReference type="PANTHER" id="PTHR19282">
    <property type="entry name" value="TETRASPANIN"/>
    <property type="match status" value="1"/>
</dbReference>
<dbReference type="Proteomes" id="UP001162483">
    <property type="component" value="Unassembled WGS sequence"/>
</dbReference>
<comment type="caution">
    <text evidence="8">The sequence shown here is derived from an EMBL/GenBank/DDBJ whole genome shotgun (WGS) entry which is preliminary data.</text>
</comment>
<gene>
    <name evidence="8" type="ORF">SPARVUS_LOCUS5345610</name>
</gene>
<evidence type="ECO:0000256" key="7">
    <source>
        <dbReference type="RuleBase" id="RU361218"/>
    </source>
</evidence>
<name>A0ABN9CL42_9NEOB</name>
<comment type="subcellular location">
    <subcellularLocation>
        <location evidence="1 7">Membrane</location>
        <topology evidence="1 7">Multi-pass membrane protein</topology>
    </subcellularLocation>
</comment>
<proteinExistence type="inferred from homology"/>
<feature type="transmembrane region" description="Helical" evidence="7">
    <location>
        <begin position="215"/>
        <end position="233"/>
    </location>
</feature>
<dbReference type="EMBL" id="CATNWA010010919">
    <property type="protein sequence ID" value="CAI9560875.1"/>
    <property type="molecule type" value="Genomic_DNA"/>
</dbReference>
<keyword evidence="4 7" id="KW-1133">Transmembrane helix</keyword>
<evidence type="ECO:0000256" key="1">
    <source>
        <dbReference type="ARBA" id="ARBA00004141"/>
    </source>
</evidence>
<dbReference type="InterPro" id="IPR018499">
    <property type="entry name" value="Tetraspanin/Peripherin"/>
</dbReference>
<evidence type="ECO:0000313" key="9">
    <source>
        <dbReference type="Proteomes" id="UP001162483"/>
    </source>
</evidence>
<evidence type="ECO:0000256" key="4">
    <source>
        <dbReference type="ARBA" id="ARBA00022989"/>
    </source>
</evidence>
<evidence type="ECO:0000256" key="6">
    <source>
        <dbReference type="ARBA" id="ARBA00023180"/>
    </source>
</evidence>